<keyword evidence="1" id="KW-0677">Repeat</keyword>
<dbReference type="SMART" id="SM00060">
    <property type="entry name" value="FN3"/>
    <property type="match status" value="3"/>
</dbReference>
<accession>A0A495V6I9</accession>
<name>A0A495V6I9_9GAMM</name>
<dbReference type="Gene3D" id="2.60.40.10">
    <property type="entry name" value="Immunoglobulins"/>
    <property type="match status" value="3"/>
</dbReference>
<evidence type="ECO:0000313" key="4">
    <source>
        <dbReference type="Proteomes" id="UP000274556"/>
    </source>
</evidence>
<dbReference type="InterPro" id="IPR050991">
    <property type="entry name" value="ECM_Regulatory_Proteins"/>
</dbReference>
<dbReference type="InterPro" id="IPR013783">
    <property type="entry name" value="Ig-like_fold"/>
</dbReference>
<dbReference type="InterPro" id="IPR036116">
    <property type="entry name" value="FN3_sf"/>
</dbReference>
<gene>
    <name evidence="3" type="ORF">BDD21_2436</name>
</gene>
<dbReference type="PANTHER" id="PTHR46708:SF2">
    <property type="entry name" value="FIBRONECTIN TYPE-III DOMAIN-CONTAINING PROTEIN"/>
    <property type="match status" value="1"/>
</dbReference>
<evidence type="ECO:0000259" key="2">
    <source>
        <dbReference type="PROSITE" id="PS50853"/>
    </source>
</evidence>
<comment type="caution">
    <text evidence="3">The sequence shown here is derived from an EMBL/GenBank/DDBJ whole genome shotgun (WGS) entry which is preliminary data.</text>
</comment>
<dbReference type="Proteomes" id="UP000274556">
    <property type="component" value="Unassembled WGS sequence"/>
</dbReference>
<dbReference type="EMBL" id="RBXL01000001">
    <property type="protein sequence ID" value="RKT45022.1"/>
    <property type="molecule type" value="Genomic_DNA"/>
</dbReference>
<feature type="domain" description="Fibronectin type-III" evidence="2">
    <location>
        <begin position="23"/>
        <end position="111"/>
    </location>
</feature>
<keyword evidence="4" id="KW-1185">Reference proteome</keyword>
<reference evidence="3 4" key="1">
    <citation type="submission" date="2018-10" db="EMBL/GenBank/DDBJ databases">
        <title>Genomic Encyclopedia of Archaeal and Bacterial Type Strains, Phase II (KMG-II): from individual species to whole genera.</title>
        <authorList>
            <person name="Goeker M."/>
        </authorList>
    </citation>
    <scope>NUCLEOTIDE SEQUENCE [LARGE SCALE GENOMIC DNA]</scope>
    <source>
        <strain evidence="3 4">DSM 235</strain>
    </source>
</reference>
<feature type="domain" description="Fibronectin type-III" evidence="2">
    <location>
        <begin position="115"/>
        <end position="204"/>
    </location>
</feature>
<proteinExistence type="predicted"/>
<evidence type="ECO:0000256" key="1">
    <source>
        <dbReference type="ARBA" id="ARBA00022737"/>
    </source>
</evidence>
<organism evidence="3 4">
    <name type="scientific">Thiocapsa rosea</name>
    <dbReference type="NCBI Taxonomy" id="69360"/>
    <lineage>
        <taxon>Bacteria</taxon>
        <taxon>Pseudomonadati</taxon>
        <taxon>Pseudomonadota</taxon>
        <taxon>Gammaproteobacteria</taxon>
        <taxon>Chromatiales</taxon>
        <taxon>Chromatiaceae</taxon>
        <taxon>Thiocapsa</taxon>
    </lineage>
</organism>
<dbReference type="SUPFAM" id="SSF49265">
    <property type="entry name" value="Fibronectin type III"/>
    <property type="match status" value="2"/>
</dbReference>
<dbReference type="OrthoDB" id="5482597at2"/>
<evidence type="ECO:0000313" key="3">
    <source>
        <dbReference type="EMBL" id="RKT45022.1"/>
    </source>
</evidence>
<feature type="domain" description="Fibronectin type-III" evidence="2">
    <location>
        <begin position="206"/>
        <end position="293"/>
    </location>
</feature>
<protein>
    <submittedName>
        <fullName evidence="3">Fibronectin type III domain protein</fullName>
    </submittedName>
</protein>
<dbReference type="RefSeq" id="WP_120797374.1">
    <property type="nucleotide sequence ID" value="NZ_RBXL01000001.1"/>
</dbReference>
<dbReference type="PROSITE" id="PS50853">
    <property type="entry name" value="FN3"/>
    <property type="match status" value="3"/>
</dbReference>
<dbReference type="PANTHER" id="PTHR46708">
    <property type="entry name" value="TENASCIN"/>
    <property type="match status" value="1"/>
</dbReference>
<dbReference type="CDD" id="cd00063">
    <property type="entry name" value="FN3"/>
    <property type="match status" value="3"/>
</dbReference>
<sequence length="293" mass="30793">MSIDRLHLGPRLRVRLNSLFIALIGLLAFTESALAGDVRLAWNGVSGATGYLLYSGTASRGYTQTLDAKTNTSATVSGLTDGTKYYFAVRAYKGSVTSDYSQEVSVTVGSAAPAAPSKLASTGASASRINLVWNDNSSHESGFRIERRIGTGAWSQIASVGANVTTFANTGLSSSTNYEYRVRAYNASGTSAYSNTVTVRTAAPAAPSTLGASVASTSRINLAWRDNSNNETGFRIERRIGTGAWSQIATVGPNATSFASTGLMSQTTYGYRVRAYNGIGTSAYSNVVSATTR</sequence>
<dbReference type="AlphaFoldDB" id="A0A495V6I9"/>
<dbReference type="Pfam" id="PF00041">
    <property type="entry name" value="fn3"/>
    <property type="match status" value="3"/>
</dbReference>
<dbReference type="InterPro" id="IPR003961">
    <property type="entry name" value="FN3_dom"/>
</dbReference>